<dbReference type="RefSeq" id="WP_224830102.1">
    <property type="nucleotide sequence ID" value="NZ_JAIVEF010000038.1"/>
</dbReference>
<name>A0ABD5QCM8_9EURY</name>
<reference evidence="1 2" key="1">
    <citation type="journal article" date="2019" name="Int. J. Syst. Evol. Microbiol.">
        <title>The Global Catalogue of Microorganisms (GCM) 10K type strain sequencing project: providing services to taxonomists for standard genome sequencing and annotation.</title>
        <authorList>
            <consortium name="The Broad Institute Genomics Platform"/>
            <consortium name="The Broad Institute Genome Sequencing Center for Infectious Disease"/>
            <person name="Wu L."/>
            <person name="Ma J."/>
        </authorList>
    </citation>
    <scope>NUCLEOTIDE SEQUENCE [LARGE SCALE GENOMIC DNA]</scope>
    <source>
        <strain evidence="1 2">CGMCC 1.15824</strain>
    </source>
</reference>
<organism evidence="1 2">
    <name type="scientific">Saliphagus infecundisoli</name>
    <dbReference type="NCBI Taxonomy" id="1849069"/>
    <lineage>
        <taxon>Archaea</taxon>
        <taxon>Methanobacteriati</taxon>
        <taxon>Methanobacteriota</taxon>
        <taxon>Stenosarchaea group</taxon>
        <taxon>Halobacteria</taxon>
        <taxon>Halobacteriales</taxon>
        <taxon>Natrialbaceae</taxon>
        <taxon>Saliphagus</taxon>
    </lineage>
</organism>
<comment type="caution">
    <text evidence="1">The sequence shown here is derived from an EMBL/GenBank/DDBJ whole genome shotgun (WGS) entry which is preliminary data.</text>
</comment>
<evidence type="ECO:0000313" key="2">
    <source>
        <dbReference type="Proteomes" id="UP001595925"/>
    </source>
</evidence>
<protein>
    <recommendedName>
        <fullName evidence="3">Sulfurtransferase</fullName>
    </recommendedName>
</protein>
<evidence type="ECO:0008006" key="3">
    <source>
        <dbReference type="Google" id="ProtNLM"/>
    </source>
</evidence>
<dbReference type="AlphaFoldDB" id="A0ABD5QCM8"/>
<dbReference type="EMBL" id="JBHSJG010000023">
    <property type="protein sequence ID" value="MFC4987359.1"/>
    <property type="molecule type" value="Genomic_DNA"/>
</dbReference>
<gene>
    <name evidence="1" type="ORF">ACFPFO_06200</name>
</gene>
<dbReference type="Proteomes" id="UP001595925">
    <property type="component" value="Unassembled WGS sequence"/>
</dbReference>
<dbReference type="InterPro" id="IPR036873">
    <property type="entry name" value="Rhodanese-like_dom_sf"/>
</dbReference>
<evidence type="ECO:0000313" key="1">
    <source>
        <dbReference type="EMBL" id="MFC4987359.1"/>
    </source>
</evidence>
<dbReference type="Gene3D" id="3.40.250.10">
    <property type="entry name" value="Rhodanese-like domain"/>
    <property type="match status" value="1"/>
</dbReference>
<keyword evidence="2" id="KW-1185">Reference proteome</keyword>
<sequence>MSEADYDTDILVSKDWVEDHLDAFQANGPAFRLFEIESPESPENGFSSKYDKGRVPGAISLNRAEGLSDQNKGI</sequence>
<accession>A0ABD5QCM8</accession>
<proteinExistence type="predicted"/>